<evidence type="ECO:0000313" key="3">
    <source>
        <dbReference type="Proteomes" id="UP000188929"/>
    </source>
</evidence>
<organism evidence="2 3">
    <name type="scientific">Pseudofrankia asymbiotica</name>
    <dbReference type="NCBI Taxonomy" id="1834516"/>
    <lineage>
        <taxon>Bacteria</taxon>
        <taxon>Bacillati</taxon>
        <taxon>Actinomycetota</taxon>
        <taxon>Actinomycetes</taxon>
        <taxon>Frankiales</taxon>
        <taxon>Frankiaceae</taxon>
        <taxon>Pseudofrankia</taxon>
    </lineage>
</organism>
<dbReference type="InterPro" id="IPR036567">
    <property type="entry name" value="RHF-like"/>
</dbReference>
<keyword evidence="3" id="KW-1185">Reference proteome</keyword>
<dbReference type="Gene3D" id="3.30.160.100">
    <property type="entry name" value="Ribosome hibernation promotion factor-like"/>
    <property type="match status" value="1"/>
</dbReference>
<feature type="compositionally biased region" description="Basic and acidic residues" evidence="1">
    <location>
        <begin position="115"/>
        <end position="136"/>
    </location>
</feature>
<dbReference type="Proteomes" id="UP000188929">
    <property type="component" value="Unassembled WGS sequence"/>
</dbReference>
<dbReference type="Pfam" id="PF02482">
    <property type="entry name" value="Ribosomal_S30AE"/>
    <property type="match status" value="1"/>
</dbReference>
<evidence type="ECO:0000313" key="2">
    <source>
        <dbReference type="EMBL" id="ONH28862.1"/>
    </source>
</evidence>
<comment type="caution">
    <text evidence="2">The sequence shown here is derived from an EMBL/GenBank/DDBJ whole genome shotgun (WGS) entry which is preliminary data.</text>
</comment>
<protein>
    <submittedName>
        <fullName evidence="2">Uncharacterized protein</fullName>
    </submittedName>
</protein>
<accession>A0A1V2I991</accession>
<dbReference type="STRING" id="1834516.BL253_18725"/>
<dbReference type="SUPFAM" id="SSF69754">
    <property type="entry name" value="Ribosome binding protein Y (YfiA homologue)"/>
    <property type="match status" value="1"/>
</dbReference>
<proteinExistence type="predicted"/>
<dbReference type="EMBL" id="MOMC01000037">
    <property type="protein sequence ID" value="ONH28862.1"/>
    <property type="molecule type" value="Genomic_DNA"/>
</dbReference>
<evidence type="ECO:0000256" key="1">
    <source>
        <dbReference type="SAM" id="MobiDB-lite"/>
    </source>
</evidence>
<sequence length="142" mass="15354">MKTREEVLMSMSRVDRESVAVLVAGPVSQPERDYAVEEVSALTRLCREPILRIRVSLDAGGGAGAVPASVTASLDVNGGAVRARAEGTTLREATDLLQARLRTRLVRQEHRPHRGASDRTDPSCQPARERGDRDPAADLATE</sequence>
<feature type="compositionally biased region" description="Basic residues" evidence="1">
    <location>
        <begin position="104"/>
        <end position="114"/>
    </location>
</feature>
<gene>
    <name evidence="2" type="ORF">BL253_18725</name>
</gene>
<feature type="region of interest" description="Disordered" evidence="1">
    <location>
        <begin position="104"/>
        <end position="142"/>
    </location>
</feature>
<dbReference type="AlphaFoldDB" id="A0A1V2I991"/>
<dbReference type="InterPro" id="IPR003489">
    <property type="entry name" value="RHF/RaiA"/>
</dbReference>
<name>A0A1V2I991_9ACTN</name>
<reference evidence="3" key="1">
    <citation type="submission" date="2016-10" db="EMBL/GenBank/DDBJ databases">
        <title>Frankia sp. NRRL B-16386 Genome sequencing.</title>
        <authorList>
            <person name="Ghodhbane-Gtari F."/>
            <person name="Swanson E."/>
            <person name="Gueddou A."/>
            <person name="Hezbri K."/>
            <person name="Ktari K."/>
            <person name="Nouioui I."/>
            <person name="Morris K."/>
            <person name="Simpson S."/>
            <person name="Abebe-Akele F."/>
            <person name="Thomas K."/>
            <person name="Gtari M."/>
            <person name="Tisa L.S."/>
        </authorList>
    </citation>
    <scope>NUCLEOTIDE SEQUENCE [LARGE SCALE GENOMIC DNA]</scope>
    <source>
        <strain evidence="3">NRRL B-16386</strain>
    </source>
</reference>